<dbReference type="EMBL" id="AJXU01000065">
    <property type="protein sequence ID" value="EIL88031.1"/>
    <property type="molecule type" value="Genomic_DNA"/>
</dbReference>
<dbReference type="RefSeq" id="WP_007082533.1">
    <property type="nucleotide sequence ID" value="NZ_AJXU01000065.1"/>
</dbReference>
<dbReference type="eggNOG" id="COG1396">
    <property type="taxonomic scope" value="Bacteria"/>
</dbReference>
<dbReference type="GO" id="GO:0003677">
    <property type="term" value="F:DNA binding"/>
    <property type="evidence" value="ECO:0007669"/>
    <property type="project" value="InterPro"/>
</dbReference>
<feature type="transmembrane region" description="Helical" evidence="1">
    <location>
        <begin position="85"/>
        <end position="109"/>
    </location>
</feature>
<feature type="domain" description="HTH cro/C1-type" evidence="2">
    <location>
        <begin position="10"/>
        <end position="63"/>
    </location>
</feature>
<evidence type="ECO:0000313" key="4">
    <source>
        <dbReference type="Proteomes" id="UP000004210"/>
    </source>
</evidence>
<dbReference type="STRING" id="1163408.UU9_14530"/>
<gene>
    <name evidence="3" type="ORF">UU9_14530</name>
</gene>
<keyword evidence="4" id="KW-1185">Reference proteome</keyword>
<dbReference type="PROSITE" id="PS50943">
    <property type="entry name" value="HTH_CROC1"/>
    <property type="match status" value="1"/>
</dbReference>
<reference evidence="3 4" key="1">
    <citation type="journal article" date="2012" name="J. Bacteriol.">
        <title>Genome sequences for six rhodanobacter strains, isolated from soils and the terrestrial subsurface, with variable denitrification capabilities.</title>
        <authorList>
            <person name="Kostka J.E."/>
            <person name="Green S.J."/>
            <person name="Rishishwar L."/>
            <person name="Prakash O."/>
            <person name="Katz L.S."/>
            <person name="Marino-Ramirez L."/>
            <person name="Jordan I.K."/>
            <person name="Munk C."/>
            <person name="Ivanova N."/>
            <person name="Mikhailova N."/>
            <person name="Watson D.B."/>
            <person name="Brown S.D."/>
            <person name="Palumbo A.V."/>
            <person name="Brooks S.C."/>
        </authorList>
    </citation>
    <scope>NUCLEOTIDE SEQUENCE [LARGE SCALE GENOMIC DNA]</scope>
    <source>
        <strain evidence="4">Jip2T</strain>
    </source>
</reference>
<feature type="transmembrane region" description="Helical" evidence="1">
    <location>
        <begin position="121"/>
        <end position="141"/>
    </location>
</feature>
<dbReference type="SMART" id="SM00530">
    <property type="entry name" value="HTH_XRE"/>
    <property type="match status" value="1"/>
</dbReference>
<accession>I4VLE0</accession>
<evidence type="ECO:0000256" key="1">
    <source>
        <dbReference type="SAM" id="Phobius"/>
    </source>
</evidence>
<dbReference type="InterPro" id="IPR001387">
    <property type="entry name" value="Cro/C1-type_HTH"/>
</dbReference>
<evidence type="ECO:0000313" key="3">
    <source>
        <dbReference type="EMBL" id="EIL88031.1"/>
    </source>
</evidence>
<dbReference type="OrthoDB" id="21915at2"/>
<dbReference type="AlphaFoldDB" id="I4VLE0"/>
<name>I4VLE0_9GAMM</name>
<dbReference type="CDD" id="cd00093">
    <property type="entry name" value="HTH_XRE"/>
    <property type="match status" value="1"/>
</dbReference>
<keyword evidence="1" id="KW-0472">Membrane</keyword>
<sequence length="150" mass="16274">MQIQADGAQVRRWRDGRGWSQEHLAEVAGISLRTVQRIENGEKAARESVMALAAAFGVDVMALTVDAQAQAAQATRDGKAKELAALRLSVLIHLAGYLFGMMVFAGIGLGMGDAAIMRWPTIWWTVAMAGHGLVLAVVELVTRYQRVERA</sequence>
<comment type="caution">
    <text evidence="3">The sequence shown here is derived from an EMBL/GenBank/DDBJ whole genome shotgun (WGS) entry which is preliminary data.</text>
</comment>
<dbReference type="SUPFAM" id="SSF47413">
    <property type="entry name" value="lambda repressor-like DNA-binding domains"/>
    <property type="match status" value="1"/>
</dbReference>
<protein>
    <submittedName>
        <fullName evidence="3">XRE family transcriptional regulator</fullName>
    </submittedName>
</protein>
<dbReference type="InterPro" id="IPR010982">
    <property type="entry name" value="Lambda_DNA-bd_dom_sf"/>
</dbReference>
<keyword evidence="1" id="KW-1133">Transmembrane helix</keyword>
<keyword evidence="1" id="KW-0812">Transmembrane</keyword>
<dbReference type="Proteomes" id="UP000004210">
    <property type="component" value="Unassembled WGS sequence"/>
</dbReference>
<dbReference type="Gene3D" id="1.10.260.40">
    <property type="entry name" value="lambda repressor-like DNA-binding domains"/>
    <property type="match status" value="1"/>
</dbReference>
<dbReference type="Pfam" id="PF01381">
    <property type="entry name" value="HTH_3"/>
    <property type="match status" value="1"/>
</dbReference>
<dbReference type="PATRIC" id="fig|1163408.3.peg.2949"/>
<evidence type="ECO:0000259" key="2">
    <source>
        <dbReference type="PROSITE" id="PS50943"/>
    </source>
</evidence>
<proteinExistence type="predicted"/>
<organism evidence="3 4">
    <name type="scientific">Rhodanobacter fulvus Jip2</name>
    <dbReference type="NCBI Taxonomy" id="1163408"/>
    <lineage>
        <taxon>Bacteria</taxon>
        <taxon>Pseudomonadati</taxon>
        <taxon>Pseudomonadota</taxon>
        <taxon>Gammaproteobacteria</taxon>
        <taxon>Lysobacterales</taxon>
        <taxon>Rhodanobacteraceae</taxon>
        <taxon>Rhodanobacter</taxon>
    </lineage>
</organism>